<keyword evidence="8 9" id="KW-0676">Redox-active center</keyword>
<comment type="cofactor">
    <cofactor evidence="1">
        <name>FAD</name>
        <dbReference type="ChEBI" id="CHEBI:57692"/>
    </cofactor>
</comment>
<evidence type="ECO:0000256" key="10">
    <source>
        <dbReference type="SAM" id="Phobius"/>
    </source>
</evidence>
<proteinExistence type="inferred from homology"/>
<feature type="transmembrane region" description="Helical" evidence="10">
    <location>
        <begin position="7"/>
        <end position="28"/>
    </location>
</feature>
<evidence type="ECO:0000256" key="6">
    <source>
        <dbReference type="ARBA" id="ARBA00023002"/>
    </source>
</evidence>
<comment type="similarity">
    <text evidence="2 9">Belongs to the class-I pyridine nucleotide-disulfide oxidoreductase family.</text>
</comment>
<dbReference type="InterPro" id="IPR004099">
    <property type="entry name" value="Pyr_nucl-diS_OxRdtase_dimer"/>
</dbReference>
<dbReference type="Proteomes" id="UP001314796">
    <property type="component" value="Unassembled WGS sequence"/>
</dbReference>
<dbReference type="InterPro" id="IPR036188">
    <property type="entry name" value="FAD/NAD-bd_sf"/>
</dbReference>
<evidence type="ECO:0000256" key="7">
    <source>
        <dbReference type="ARBA" id="ARBA00023157"/>
    </source>
</evidence>
<dbReference type="Pfam" id="PF07992">
    <property type="entry name" value="Pyr_redox_2"/>
    <property type="match status" value="1"/>
</dbReference>
<dbReference type="PRINTS" id="PR00411">
    <property type="entry name" value="PNDRDTASEI"/>
</dbReference>
<evidence type="ECO:0000313" key="13">
    <source>
        <dbReference type="EMBL" id="MBM7614706.1"/>
    </source>
</evidence>
<dbReference type="PROSITE" id="PS00076">
    <property type="entry name" value="PYRIDINE_REDOX_1"/>
    <property type="match status" value="1"/>
</dbReference>
<feature type="domain" description="Pyridine nucleotide-disulphide oxidoreductase dimerisation" evidence="11">
    <location>
        <begin position="342"/>
        <end position="447"/>
    </location>
</feature>
<keyword evidence="6 9" id="KW-0560">Oxidoreductase</keyword>
<dbReference type="PIRSF" id="PIRSF000350">
    <property type="entry name" value="Mercury_reductase_MerA"/>
    <property type="match status" value="1"/>
</dbReference>
<dbReference type="PANTHER" id="PTHR43014">
    <property type="entry name" value="MERCURIC REDUCTASE"/>
    <property type="match status" value="1"/>
</dbReference>
<protein>
    <submittedName>
        <fullName evidence="13">Pyruvate/2-oxoglutarate dehydrogenase complex dihydrolipoamide dehydrogenase (E3) component</fullName>
    </submittedName>
</protein>
<evidence type="ECO:0000256" key="2">
    <source>
        <dbReference type="ARBA" id="ARBA00007532"/>
    </source>
</evidence>
<accession>A0ABS2NPC1</accession>
<dbReference type="InterPro" id="IPR016156">
    <property type="entry name" value="FAD/NAD-linked_Rdtase_dimer_sf"/>
</dbReference>
<dbReference type="Gene3D" id="3.30.390.30">
    <property type="match status" value="1"/>
</dbReference>
<evidence type="ECO:0000256" key="4">
    <source>
        <dbReference type="ARBA" id="ARBA00022827"/>
    </source>
</evidence>
<keyword evidence="10" id="KW-0812">Transmembrane</keyword>
<keyword evidence="7" id="KW-1015">Disulfide bond</keyword>
<dbReference type="Pfam" id="PF02852">
    <property type="entry name" value="Pyr_redox_dim"/>
    <property type="match status" value="1"/>
</dbReference>
<evidence type="ECO:0000259" key="11">
    <source>
        <dbReference type="Pfam" id="PF02852"/>
    </source>
</evidence>
<keyword evidence="4 9" id="KW-0274">FAD</keyword>
<name>A0ABS2NPC1_9FIRM</name>
<evidence type="ECO:0000256" key="3">
    <source>
        <dbReference type="ARBA" id="ARBA00022630"/>
    </source>
</evidence>
<keyword evidence="5" id="KW-0521">NADP</keyword>
<evidence type="ECO:0000256" key="5">
    <source>
        <dbReference type="ARBA" id="ARBA00022857"/>
    </source>
</evidence>
<keyword evidence="3 9" id="KW-0285">Flavoprotein</keyword>
<gene>
    <name evidence="13" type="ORF">JOC73_001220</name>
</gene>
<evidence type="ECO:0000256" key="8">
    <source>
        <dbReference type="ARBA" id="ARBA00023284"/>
    </source>
</evidence>
<reference evidence="13 14" key="1">
    <citation type="submission" date="2021-01" db="EMBL/GenBank/DDBJ databases">
        <title>Genomic Encyclopedia of Type Strains, Phase IV (KMG-IV): sequencing the most valuable type-strain genomes for metagenomic binning, comparative biology and taxonomic classification.</title>
        <authorList>
            <person name="Goeker M."/>
        </authorList>
    </citation>
    <scope>NUCLEOTIDE SEQUENCE [LARGE SCALE GENOMIC DNA]</scope>
    <source>
        <strain evidence="13 14">DSM 25890</strain>
    </source>
</reference>
<feature type="domain" description="FAD/NAD(P)-binding" evidence="12">
    <location>
        <begin position="5"/>
        <end position="322"/>
    </location>
</feature>
<evidence type="ECO:0000256" key="1">
    <source>
        <dbReference type="ARBA" id="ARBA00001974"/>
    </source>
</evidence>
<keyword evidence="10" id="KW-0472">Membrane</keyword>
<keyword evidence="14" id="KW-1185">Reference proteome</keyword>
<dbReference type="PANTHER" id="PTHR43014:SF2">
    <property type="entry name" value="MERCURIC REDUCTASE"/>
    <property type="match status" value="1"/>
</dbReference>
<keyword evidence="10" id="KW-1133">Transmembrane helix</keyword>
<dbReference type="EMBL" id="JAFBEE010000006">
    <property type="protein sequence ID" value="MBM7614706.1"/>
    <property type="molecule type" value="Genomic_DNA"/>
</dbReference>
<evidence type="ECO:0000259" key="12">
    <source>
        <dbReference type="Pfam" id="PF07992"/>
    </source>
</evidence>
<evidence type="ECO:0000256" key="9">
    <source>
        <dbReference type="RuleBase" id="RU003691"/>
    </source>
</evidence>
<dbReference type="RefSeq" id="WP_204401178.1">
    <property type="nucleotide sequence ID" value="NZ_JAFBEE010000006.1"/>
</dbReference>
<organism evidence="13 14">
    <name type="scientific">Alkaliphilus hydrothermalis</name>
    <dbReference type="NCBI Taxonomy" id="1482730"/>
    <lineage>
        <taxon>Bacteria</taxon>
        <taxon>Bacillati</taxon>
        <taxon>Bacillota</taxon>
        <taxon>Clostridia</taxon>
        <taxon>Peptostreptococcales</taxon>
        <taxon>Natronincolaceae</taxon>
        <taxon>Alkaliphilus</taxon>
    </lineage>
</organism>
<dbReference type="InterPro" id="IPR012999">
    <property type="entry name" value="Pyr_OxRdtase_I_AS"/>
</dbReference>
<evidence type="ECO:0000313" key="14">
    <source>
        <dbReference type="Proteomes" id="UP001314796"/>
    </source>
</evidence>
<dbReference type="InterPro" id="IPR023753">
    <property type="entry name" value="FAD/NAD-binding_dom"/>
</dbReference>
<comment type="caution">
    <text evidence="13">The sequence shown here is derived from an EMBL/GenBank/DDBJ whole genome shotgun (WGS) entry which is preliminary data.</text>
</comment>
<dbReference type="Gene3D" id="3.50.50.60">
    <property type="entry name" value="FAD/NAD(P)-binding domain"/>
    <property type="match status" value="2"/>
</dbReference>
<dbReference type="InterPro" id="IPR001100">
    <property type="entry name" value="Pyr_nuc-diS_OxRdtase"/>
</dbReference>
<dbReference type="SUPFAM" id="SSF55424">
    <property type="entry name" value="FAD/NAD-linked reductases, dimerisation (C-terminal) domain"/>
    <property type="match status" value="1"/>
</dbReference>
<dbReference type="PRINTS" id="PR00368">
    <property type="entry name" value="FADPNR"/>
</dbReference>
<sequence>MKYDYDIIVIGAGSAGLVIAAGGASLGAKVALVEESKMGGDCLNTGCVPSKTFLKSAHLAKDIQLSHKFGINASLNNVNLENVMNRVKSVIKSIEPHDSKERFEGLGVDVFLKKGKLMDNHRVSIGEQFITGKYIVIATGAKPSIPNIKGLDEVFYLTNENVFGLKKLPTHLIVLGGGPIGLELGQGFRHLGSKVTIIDKHSDIFHKDDPEVGPWMKEKFLRDGMDLQLGASILQVKQDGDDVVVVIEADGQSKEIRGDQLLVALGRRPSSQNLGLEEIGVEMDEKGYIKANAKLQTNIKNIYACGDVTGPYQFTHMAGYQASIVLKNIVFKLNAKVDYSAVPWTTYTKPEVSHVGYTEQQAKSLGMFKDYLIVDLADNDRAKSENDEGFIKLILGRNKRIIGATVISDKAGEMIPVVTLAIKKKLSSSIFLNMIFAYPTESEIYKIAALKKAKESFKDWHKKIIKFIFLR</sequence>
<keyword evidence="13" id="KW-0670">Pyruvate</keyword>
<dbReference type="SUPFAM" id="SSF51905">
    <property type="entry name" value="FAD/NAD(P)-binding domain"/>
    <property type="match status" value="1"/>
</dbReference>